<dbReference type="RefSeq" id="WP_028762369.1">
    <property type="nucleotide sequence ID" value="NZ_BPEU01000031.1"/>
</dbReference>
<evidence type="ECO:0000259" key="2">
    <source>
        <dbReference type="Pfam" id="PF13590"/>
    </source>
</evidence>
<dbReference type="PROSITE" id="PS51257">
    <property type="entry name" value="PROKAR_LIPOPROTEIN"/>
    <property type="match status" value="1"/>
</dbReference>
<keyword evidence="1" id="KW-0732">Signal</keyword>
<evidence type="ECO:0000313" key="4">
    <source>
        <dbReference type="Proteomes" id="UP000095230"/>
    </source>
</evidence>
<proteinExistence type="predicted"/>
<feature type="chain" id="PRO_5009178954" description="DUF4136 domain-containing protein" evidence="1">
    <location>
        <begin position="21"/>
        <end position="178"/>
    </location>
</feature>
<name>A0A1E5IQ44_SHECO</name>
<dbReference type="Pfam" id="PF13590">
    <property type="entry name" value="DUF4136"/>
    <property type="match status" value="1"/>
</dbReference>
<evidence type="ECO:0000256" key="1">
    <source>
        <dbReference type="SAM" id="SignalP"/>
    </source>
</evidence>
<reference evidence="3 4" key="1">
    <citation type="submission" date="2016-07" db="EMBL/GenBank/DDBJ databases">
        <title>Whole-genome of two Shewanella species isolated from a digestive organ of sea cucumber Apostichopus japonicus Selenka 1867.</title>
        <authorList>
            <person name="Hong H.-H."/>
            <person name="Choi H."/>
            <person name="Cheon S."/>
            <person name="Oh J.-S."/>
            <person name="Lee H.-G."/>
            <person name="Park C."/>
        </authorList>
    </citation>
    <scope>NUCLEOTIDE SEQUENCE [LARGE SCALE GENOMIC DNA]</scope>
    <source>
        <strain evidence="3 4">CSB03KR</strain>
    </source>
</reference>
<dbReference type="OrthoDB" id="6226987at2"/>
<dbReference type="Proteomes" id="UP000095230">
    <property type="component" value="Unassembled WGS sequence"/>
</dbReference>
<gene>
    <name evidence="3" type="ORF">BEL05_10220</name>
</gene>
<sequence>MKIIHRLSLLAISLLLTACATKPNYDYDTNYDFNQLKQFSTFTPENTTDPLTAKRVETAITAVLVTKGFAETQENPQFKVTYAFKVEDKPKNSGVSIGLGTGSWGSSGGVSLGTSVSVPVGSNTAKIQTIQINIIDTSNNRLIWRGSDKFNFDNGGDEKAEETQKTVATILALFPPQK</sequence>
<feature type="domain" description="DUF4136" evidence="2">
    <location>
        <begin position="24"/>
        <end position="176"/>
    </location>
</feature>
<dbReference type="EMBL" id="MCBT01000046">
    <property type="protein sequence ID" value="OEG72646.1"/>
    <property type="molecule type" value="Genomic_DNA"/>
</dbReference>
<organism evidence="3 4">
    <name type="scientific">Shewanella colwelliana</name>
    <name type="common">Alteromonas colwelliana</name>
    <dbReference type="NCBI Taxonomy" id="23"/>
    <lineage>
        <taxon>Bacteria</taxon>
        <taxon>Pseudomonadati</taxon>
        <taxon>Pseudomonadota</taxon>
        <taxon>Gammaproteobacteria</taxon>
        <taxon>Alteromonadales</taxon>
        <taxon>Shewanellaceae</taxon>
        <taxon>Shewanella</taxon>
    </lineage>
</organism>
<evidence type="ECO:0000313" key="3">
    <source>
        <dbReference type="EMBL" id="OEG72646.1"/>
    </source>
</evidence>
<accession>A0A1E5IQ44</accession>
<dbReference type="Gene3D" id="3.30.160.670">
    <property type="match status" value="1"/>
</dbReference>
<comment type="caution">
    <text evidence="3">The sequence shown here is derived from an EMBL/GenBank/DDBJ whole genome shotgun (WGS) entry which is preliminary data.</text>
</comment>
<feature type="signal peptide" evidence="1">
    <location>
        <begin position="1"/>
        <end position="20"/>
    </location>
</feature>
<dbReference type="InterPro" id="IPR025411">
    <property type="entry name" value="DUF4136"/>
</dbReference>
<dbReference type="AlphaFoldDB" id="A0A1E5IQ44"/>
<protein>
    <recommendedName>
        <fullName evidence="2">DUF4136 domain-containing protein</fullName>
    </recommendedName>
</protein>
<dbReference type="STRING" id="23.BEL05_10220"/>